<dbReference type="InterPro" id="IPR037066">
    <property type="entry name" value="Plug_dom_sf"/>
</dbReference>
<evidence type="ECO:0000256" key="6">
    <source>
        <dbReference type="ARBA" id="ARBA00023237"/>
    </source>
</evidence>
<dbReference type="InterPro" id="IPR023996">
    <property type="entry name" value="TonB-dep_OMP_SusC/RagA"/>
</dbReference>
<dbReference type="InterPro" id="IPR008969">
    <property type="entry name" value="CarboxyPept-like_regulatory"/>
</dbReference>
<dbReference type="OrthoDB" id="9768177at2"/>
<keyword evidence="2 7" id="KW-0813">Transport</keyword>
<evidence type="ECO:0000256" key="2">
    <source>
        <dbReference type="ARBA" id="ARBA00022448"/>
    </source>
</evidence>
<dbReference type="InterPro" id="IPR036942">
    <property type="entry name" value="Beta-barrel_TonB_sf"/>
</dbReference>
<dbReference type="Gene3D" id="2.60.40.1120">
    <property type="entry name" value="Carboxypeptidase-like, regulatory domain"/>
    <property type="match status" value="1"/>
</dbReference>
<protein>
    <submittedName>
        <fullName evidence="10">TonB-dependent receptor</fullName>
    </submittedName>
</protein>
<dbReference type="Pfam" id="PF07715">
    <property type="entry name" value="Plug"/>
    <property type="match status" value="1"/>
</dbReference>
<dbReference type="RefSeq" id="WP_126620142.1">
    <property type="nucleotide sequence ID" value="NZ_CP034563.1"/>
</dbReference>
<evidence type="ECO:0000256" key="1">
    <source>
        <dbReference type="ARBA" id="ARBA00004571"/>
    </source>
</evidence>
<keyword evidence="6 7" id="KW-0998">Cell outer membrane</keyword>
<dbReference type="GO" id="GO:0009279">
    <property type="term" value="C:cell outer membrane"/>
    <property type="evidence" value="ECO:0007669"/>
    <property type="project" value="UniProtKB-SubCell"/>
</dbReference>
<keyword evidence="11" id="KW-1185">Reference proteome</keyword>
<evidence type="ECO:0000256" key="5">
    <source>
        <dbReference type="ARBA" id="ARBA00023136"/>
    </source>
</evidence>
<dbReference type="Gene3D" id="2.170.130.10">
    <property type="entry name" value="TonB-dependent receptor, plug domain"/>
    <property type="match status" value="1"/>
</dbReference>
<dbReference type="AlphaFoldDB" id="A0A3S9PB44"/>
<keyword evidence="4 7" id="KW-0812">Transmembrane</keyword>
<dbReference type="KEGG" id="fll:EI427_24805"/>
<dbReference type="NCBIfam" id="TIGR04057">
    <property type="entry name" value="SusC_RagA_signa"/>
    <property type="match status" value="1"/>
</dbReference>
<organism evidence="10 11">
    <name type="scientific">Flammeovirga pectinis</name>
    <dbReference type="NCBI Taxonomy" id="2494373"/>
    <lineage>
        <taxon>Bacteria</taxon>
        <taxon>Pseudomonadati</taxon>
        <taxon>Bacteroidota</taxon>
        <taxon>Cytophagia</taxon>
        <taxon>Cytophagales</taxon>
        <taxon>Flammeovirgaceae</taxon>
        <taxon>Flammeovirga</taxon>
    </lineage>
</organism>
<keyword evidence="3 7" id="KW-1134">Transmembrane beta strand</keyword>
<sequence>MRKIYLISLLLLSSIFTFAQDVLKGTVKDDKGEGIPGVSVLIKGTTRGGITNFDGAYSIITPKSGEVILFTYMGMKPQEITYSSQQNLDVTLQTDVTELDDIVIVAYGAQKKTSVTGAVAKLDADELLDVTTPDVSGLLQSKAAGVQVASTSGQPGATTEIRIRGKASMNASIDPLWVVDGVIMHGVPEINPADIETISILKDASATSLYGSRGANGVVMVTTKRAKDGTSQFNFSAKTGITQLNQGNFKLMNGQQMVDYYKSFPNQGDIPSDISDNYDQLTNQNTDWVNNGTQNGIAQDYSLSYTGGTEKMRTFISGGYYSEDGAVKGYNYERYTTRMNLDYNVNDRLVFKPKVALTYKETMDRQHDLYQMYRNMPWDNPYDANGKPVNPRDPNVMWHGRDMNNYLYDLQWNYGETNDFNMISNFDIEYDISKHIKFVSTNSITYGNGNNYSYADPQSIAGEAMIGNIYQSKSEFVNKFSNQMLRYFNTFGKHDINALVAYEYTDYTYNNMSAQGNGIVPGTKILDGTAVPQTVQGTKYDYALQSFLFNMNYAYDERYMAQFSFRTDGASNVGIDNRYGSFFSISGGWNINKEAFFKSDAVTTFKLRGSYGSLGNRPESMYPYQSLYALDFNYNGIPAAVPSQYPNYNLSWEKSYQSNIAVDFGLWNRLNFTLEYYNINTSDLLYYVKLPAVSGFDGYWENVGGVINNGVEFMVSYEAIQRKDFSLGFDFNIGHNRNQVTEVYQDQNVIRGNKITKVGHDIDTWYLRKWAGVDPQSGNPTWESVDPETGTVTITEDYAQATLQEVGTSTPNFQGGFTARVDYKGVFLNANFAYSQGAMIYNTARETYDSDGAYASYNQMQLQDGWNRWEKEGDVATHPKLEYNNQSQSNKPSSRYLEDGSYLRLRNVTFGYRLPNKFNEKMKIKNARVYFSGDNLWTVTGYSGMDPEVGDGSDMSAFYPVPKRLMMGLNFSF</sequence>
<evidence type="ECO:0000313" key="10">
    <source>
        <dbReference type="EMBL" id="AZQ65434.1"/>
    </source>
</evidence>
<dbReference type="Proteomes" id="UP000267268">
    <property type="component" value="Chromosome 2"/>
</dbReference>
<dbReference type="Gene3D" id="2.40.170.20">
    <property type="entry name" value="TonB-dependent receptor, beta-barrel domain"/>
    <property type="match status" value="1"/>
</dbReference>
<proteinExistence type="inferred from homology"/>
<feature type="chain" id="PRO_5018980310" evidence="8">
    <location>
        <begin position="20"/>
        <end position="973"/>
    </location>
</feature>
<feature type="signal peptide" evidence="8">
    <location>
        <begin position="1"/>
        <end position="19"/>
    </location>
</feature>
<dbReference type="InterPro" id="IPR012910">
    <property type="entry name" value="Plug_dom"/>
</dbReference>
<name>A0A3S9PB44_9BACT</name>
<accession>A0A3S9PB44</accession>
<keyword evidence="5 7" id="KW-0472">Membrane</keyword>
<comment type="similarity">
    <text evidence="7">Belongs to the TonB-dependent receptor family.</text>
</comment>
<dbReference type="InterPro" id="IPR039426">
    <property type="entry name" value="TonB-dep_rcpt-like"/>
</dbReference>
<dbReference type="InterPro" id="IPR023997">
    <property type="entry name" value="TonB-dep_OMP_SusC/RagA_CS"/>
</dbReference>
<evidence type="ECO:0000256" key="7">
    <source>
        <dbReference type="PROSITE-ProRule" id="PRU01360"/>
    </source>
</evidence>
<comment type="subcellular location">
    <subcellularLocation>
        <location evidence="1 7">Cell outer membrane</location>
        <topology evidence="1 7">Multi-pass membrane protein</topology>
    </subcellularLocation>
</comment>
<keyword evidence="8" id="KW-0732">Signal</keyword>
<evidence type="ECO:0000256" key="4">
    <source>
        <dbReference type="ARBA" id="ARBA00022692"/>
    </source>
</evidence>
<dbReference type="SUPFAM" id="SSF49464">
    <property type="entry name" value="Carboxypeptidase regulatory domain-like"/>
    <property type="match status" value="1"/>
</dbReference>
<dbReference type="SUPFAM" id="SSF56935">
    <property type="entry name" value="Porins"/>
    <property type="match status" value="1"/>
</dbReference>
<evidence type="ECO:0000256" key="8">
    <source>
        <dbReference type="SAM" id="SignalP"/>
    </source>
</evidence>
<reference evidence="10 11" key="1">
    <citation type="submission" date="2018-12" db="EMBL/GenBank/DDBJ databases">
        <title>Flammeovirga pectinis sp. nov., isolated from the gut of the Korean scallop, Patinopecten yessoensis.</title>
        <authorList>
            <person name="Bae J.-W."/>
            <person name="Jeong Y.-S."/>
            <person name="Kang W."/>
        </authorList>
    </citation>
    <scope>NUCLEOTIDE SEQUENCE [LARGE SCALE GENOMIC DNA]</scope>
    <source>
        <strain evidence="10 11">L12M1</strain>
    </source>
</reference>
<gene>
    <name evidence="10" type="ORF">EI427_24805</name>
</gene>
<evidence type="ECO:0000256" key="3">
    <source>
        <dbReference type="ARBA" id="ARBA00022452"/>
    </source>
</evidence>
<dbReference type="EMBL" id="CP034563">
    <property type="protein sequence ID" value="AZQ65434.1"/>
    <property type="molecule type" value="Genomic_DNA"/>
</dbReference>
<dbReference type="NCBIfam" id="TIGR04056">
    <property type="entry name" value="OMP_RagA_SusC"/>
    <property type="match status" value="1"/>
</dbReference>
<feature type="domain" description="TonB-dependent receptor plug" evidence="9">
    <location>
        <begin position="112"/>
        <end position="218"/>
    </location>
</feature>
<dbReference type="Pfam" id="PF13715">
    <property type="entry name" value="CarbopepD_reg_2"/>
    <property type="match status" value="1"/>
</dbReference>
<evidence type="ECO:0000259" key="9">
    <source>
        <dbReference type="Pfam" id="PF07715"/>
    </source>
</evidence>
<dbReference type="PROSITE" id="PS52016">
    <property type="entry name" value="TONB_DEPENDENT_REC_3"/>
    <property type="match status" value="1"/>
</dbReference>
<evidence type="ECO:0000313" key="11">
    <source>
        <dbReference type="Proteomes" id="UP000267268"/>
    </source>
</evidence>
<keyword evidence="10" id="KW-0675">Receptor</keyword>